<accession>A0A1B2IH13</accession>
<protein>
    <submittedName>
        <fullName evidence="1">Uncharacterized protein</fullName>
    </submittedName>
</protein>
<dbReference type="EMBL" id="KX397373">
    <property type="protein sequence ID" value="ANZ50560.1"/>
    <property type="molecule type" value="Genomic_DNA"/>
</dbReference>
<gene>
    <name evidence="1" type="ORF">STRATTON_135</name>
</gene>
<evidence type="ECO:0000313" key="2">
    <source>
        <dbReference type="Proteomes" id="UP000221949"/>
    </source>
</evidence>
<dbReference type="Proteomes" id="UP000221949">
    <property type="component" value="Segment"/>
</dbReference>
<name>A0A1B2IH13_9CAUD</name>
<evidence type="ECO:0000313" key="1">
    <source>
        <dbReference type="EMBL" id="ANZ50560.1"/>
    </source>
</evidence>
<reference evidence="2" key="1">
    <citation type="submission" date="2016-06" db="EMBL/GenBank/DDBJ databases">
        <authorList>
            <person name="Berg J.A."/>
            <person name="Stratton M.L."/>
            <person name="Esplin I.D."/>
            <person name="Jensen G.L."/>
            <person name="Merrill B.D."/>
            <person name="Breakwell D.P."/>
            <person name="Hope S."/>
            <person name="Grose J.H."/>
        </authorList>
    </citation>
    <scope>NUCLEOTIDE SEQUENCE [LARGE SCALE GENOMIC DNA]</scope>
</reference>
<proteinExistence type="predicted"/>
<organism evidence="1 2">
    <name type="scientific">Erwinia phage vB_EamM_Stratton</name>
    <dbReference type="NCBI Taxonomy" id="1883378"/>
    <lineage>
        <taxon>Viruses</taxon>
        <taxon>Duplodnaviria</taxon>
        <taxon>Heunggongvirae</taxon>
        <taxon>Uroviricota</taxon>
        <taxon>Caudoviricetes</taxon>
        <taxon>Chimalliviridae</taxon>
        <taxon>Erskinevirus</taxon>
        <taxon>Erskinevirus EaH2</taxon>
    </lineage>
</organism>
<sequence>MRISAKVVEVPAKLEVEAVGIILDLPVSSFADIEHPETAFHAFLKRSMVYCEYGNPELGEIKFGRLVEIADRMKCIDPERICGVLTDGKVEVVPGERVRVTAKFTPSGPYKDAAINLIKASEQLCLSARFLLNEQSKITQVPTWDVVTEVPEQPFNFGLILKNQ</sequence>